<dbReference type="eggNOG" id="COG2226">
    <property type="taxonomic scope" value="Bacteria"/>
</dbReference>
<dbReference type="InterPro" id="IPR029063">
    <property type="entry name" value="SAM-dependent_MTases_sf"/>
</dbReference>
<reference evidence="2 3" key="1">
    <citation type="submission" date="2013-01" db="EMBL/GenBank/DDBJ databases">
        <title>Whole genome shotgun sequence of Gordonia soli NBRC 108243.</title>
        <authorList>
            <person name="Isaki-Nakamura S."/>
            <person name="Hosoyama A."/>
            <person name="Tsuchikane K."/>
            <person name="Ando Y."/>
            <person name="Baba S."/>
            <person name="Ohji S."/>
            <person name="Hamada M."/>
            <person name="Tamura T."/>
            <person name="Yamazoe A."/>
            <person name="Yamazaki S."/>
            <person name="Fujita N."/>
        </authorList>
    </citation>
    <scope>NUCLEOTIDE SEQUENCE [LARGE SCALE GENOMIC DNA]</scope>
    <source>
        <strain evidence="2 3">NBRC 108243</strain>
    </source>
</reference>
<dbReference type="RefSeq" id="WP_007624894.1">
    <property type="nucleotide sequence ID" value="NZ_BANX01000039.1"/>
</dbReference>
<dbReference type="EMBL" id="BANX01000039">
    <property type="protein sequence ID" value="GAC70671.1"/>
    <property type="molecule type" value="Genomic_DNA"/>
</dbReference>
<comment type="caution">
    <text evidence="2">The sequence shown here is derived from an EMBL/GenBank/DDBJ whole genome shotgun (WGS) entry which is preliminary data.</text>
</comment>
<dbReference type="OrthoDB" id="3571292at2"/>
<name>M0QQX5_9ACTN</name>
<gene>
    <name evidence="2" type="ORF">GS4_39_00010</name>
</gene>
<accession>M0QQX5</accession>
<protein>
    <recommendedName>
        <fullName evidence="1">Methyltransferase type 11 domain-containing protein</fullName>
    </recommendedName>
</protein>
<dbReference type="NCBIfam" id="NF041255">
    <property type="entry name" value="mycofact_MftM"/>
    <property type="match status" value="1"/>
</dbReference>
<dbReference type="STRING" id="1223545.GS4_39_00010"/>
<keyword evidence="3" id="KW-1185">Reference proteome</keyword>
<feature type="domain" description="Methyltransferase type 11" evidence="1">
    <location>
        <begin position="136"/>
        <end position="227"/>
    </location>
</feature>
<organism evidence="2 3">
    <name type="scientific">Gordonia soli NBRC 108243</name>
    <dbReference type="NCBI Taxonomy" id="1223545"/>
    <lineage>
        <taxon>Bacteria</taxon>
        <taxon>Bacillati</taxon>
        <taxon>Actinomycetota</taxon>
        <taxon>Actinomycetes</taxon>
        <taxon>Mycobacteriales</taxon>
        <taxon>Gordoniaceae</taxon>
        <taxon>Gordonia</taxon>
    </lineage>
</organism>
<proteinExistence type="predicted"/>
<dbReference type="CDD" id="cd02440">
    <property type="entry name" value="AdoMet_MTases"/>
    <property type="match status" value="1"/>
</dbReference>
<dbReference type="SUPFAM" id="SSF53335">
    <property type="entry name" value="S-adenosyl-L-methionine-dependent methyltransferases"/>
    <property type="match status" value="1"/>
</dbReference>
<evidence type="ECO:0000313" key="3">
    <source>
        <dbReference type="Proteomes" id="UP000011666"/>
    </source>
</evidence>
<dbReference type="Proteomes" id="UP000011666">
    <property type="component" value="Unassembled WGS sequence"/>
</dbReference>
<dbReference type="InterPro" id="IPR013216">
    <property type="entry name" value="Methyltransf_11"/>
</dbReference>
<dbReference type="Pfam" id="PF08241">
    <property type="entry name" value="Methyltransf_11"/>
    <property type="match status" value="1"/>
</dbReference>
<sequence>MTAMITRSPLSPAAIQVRRVVELPTNGTDERVCVIGLPDDGVHPSVTEILHTHDQSSISDGALVADVGRLIETGALSGQAEFEEVLTRIVTTAHPDVDAAWTAFYRNSLTELVSGTSDFAPVHRRARSLITGSSVLEVGSCFGFFALQCAEAGFDVTACDITPGTVELLNRVAPRLDRDIDAVVGDALDLPFEDRSIDTVTLIHLLEHLRPVDALRAVDEALRVARHRVVVAVPFEDEPSEHYGHLVRLTDADLHGWARYAGQPDAEVFSDHGGWLILSAGGAS</sequence>
<dbReference type="AlphaFoldDB" id="M0QQX5"/>
<evidence type="ECO:0000313" key="2">
    <source>
        <dbReference type="EMBL" id="GAC70671.1"/>
    </source>
</evidence>
<evidence type="ECO:0000259" key="1">
    <source>
        <dbReference type="Pfam" id="PF08241"/>
    </source>
</evidence>
<dbReference type="GO" id="GO:0008757">
    <property type="term" value="F:S-adenosylmethionine-dependent methyltransferase activity"/>
    <property type="evidence" value="ECO:0007669"/>
    <property type="project" value="InterPro"/>
</dbReference>
<dbReference type="Gene3D" id="3.40.50.150">
    <property type="entry name" value="Vaccinia Virus protein VP39"/>
    <property type="match status" value="1"/>
</dbReference>